<keyword evidence="8" id="KW-1185">Reference proteome</keyword>
<dbReference type="GO" id="GO:0015910">
    <property type="term" value="P:long-chain fatty acid import into peroxisome"/>
    <property type="evidence" value="ECO:0007669"/>
    <property type="project" value="TreeGrafter"/>
</dbReference>
<evidence type="ECO:0000256" key="5">
    <source>
        <dbReference type="SAM" id="Phobius"/>
    </source>
</evidence>
<dbReference type="GO" id="GO:0006635">
    <property type="term" value="P:fatty acid beta-oxidation"/>
    <property type="evidence" value="ECO:0007669"/>
    <property type="project" value="TreeGrafter"/>
</dbReference>
<gene>
    <name evidence="7" type="ORF">CAMP_LOCUS15198</name>
</gene>
<dbReference type="InterPro" id="IPR036640">
    <property type="entry name" value="ABC1_TM_sf"/>
</dbReference>
<dbReference type="PROSITE" id="PS50929">
    <property type="entry name" value="ABC_TM1F"/>
    <property type="match status" value="1"/>
</dbReference>
<dbReference type="GO" id="GO:0005324">
    <property type="term" value="F:long-chain fatty acid transmembrane transporter activity"/>
    <property type="evidence" value="ECO:0007669"/>
    <property type="project" value="TreeGrafter"/>
</dbReference>
<evidence type="ECO:0000259" key="6">
    <source>
        <dbReference type="PROSITE" id="PS50929"/>
    </source>
</evidence>
<dbReference type="SUPFAM" id="SSF90123">
    <property type="entry name" value="ABC transporter transmembrane region"/>
    <property type="match status" value="1"/>
</dbReference>
<dbReference type="InterPro" id="IPR011527">
    <property type="entry name" value="ABC1_TM_dom"/>
</dbReference>
<evidence type="ECO:0000313" key="8">
    <source>
        <dbReference type="Proteomes" id="UP001152747"/>
    </source>
</evidence>
<evidence type="ECO:0000256" key="2">
    <source>
        <dbReference type="ARBA" id="ARBA00022692"/>
    </source>
</evidence>
<dbReference type="GO" id="GO:0005778">
    <property type="term" value="C:peroxisomal membrane"/>
    <property type="evidence" value="ECO:0007669"/>
    <property type="project" value="TreeGrafter"/>
</dbReference>
<reference evidence="7" key="1">
    <citation type="submission" date="2022-11" db="EMBL/GenBank/DDBJ databases">
        <authorList>
            <person name="Kikuchi T."/>
        </authorList>
    </citation>
    <scope>NUCLEOTIDE SEQUENCE</scope>
    <source>
        <strain evidence="7">PS1010</strain>
    </source>
</reference>
<dbReference type="GO" id="GO:0140359">
    <property type="term" value="F:ABC-type transporter activity"/>
    <property type="evidence" value="ECO:0007669"/>
    <property type="project" value="InterPro"/>
</dbReference>
<keyword evidence="1" id="KW-0813">Transport</keyword>
<comment type="caution">
    <text evidence="7">The sequence shown here is derived from an EMBL/GenBank/DDBJ whole genome shotgun (WGS) entry which is preliminary data.</text>
</comment>
<sequence>MEVDSLLITENHSPIKMGKLRQIESKFSFGINVFYNLFRLFPLIFSDFWKTIALTVITIAAAVGNEIINYKTGVIPGKFYVALIERNEKEFWKIFWICSGCYIGLCLVMSIMNFFSWLLYIQQRKNLVETLHCLYFNRNTYYKLNAIDDQGIDNPDQRITQDVDKFTKLFATNIIPTVLLSPFIITYYSIKVWQTAGGWGVGLIVAYFLIGVIINRLLIGPLTPWAARVEKAEGDFRYKHVSVRTNAEESAFAQASGFEHVFSDLSFAVLLRRLWIFVCWKFPSQFFQSFFDYYGGCMSYILQLFPLFCFSYV</sequence>
<feature type="transmembrane region" description="Helical" evidence="5">
    <location>
        <begin position="94"/>
        <end position="120"/>
    </location>
</feature>
<name>A0A9P1N8Z5_9PELO</name>
<dbReference type="OrthoDB" id="422637at2759"/>
<feature type="transmembrane region" description="Helical" evidence="5">
    <location>
        <begin position="196"/>
        <end position="218"/>
    </location>
</feature>
<keyword evidence="4 5" id="KW-0472">Membrane</keyword>
<keyword evidence="2 5" id="KW-0812">Transmembrane</keyword>
<evidence type="ECO:0000256" key="1">
    <source>
        <dbReference type="ARBA" id="ARBA00022448"/>
    </source>
</evidence>
<dbReference type="PANTHER" id="PTHR11384">
    <property type="entry name" value="ATP-BINDING CASSETTE, SUB-FAMILY D MEMBER"/>
    <property type="match status" value="1"/>
</dbReference>
<dbReference type="InterPro" id="IPR050835">
    <property type="entry name" value="ABC_transporter_sub-D"/>
</dbReference>
<dbReference type="PANTHER" id="PTHR11384:SF65">
    <property type="entry name" value="ABC TRANSPORTER DOMAIN-CONTAINING PROTEIN"/>
    <property type="match status" value="1"/>
</dbReference>
<organism evidence="7 8">
    <name type="scientific">Caenorhabditis angaria</name>
    <dbReference type="NCBI Taxonomy" id="860376"/>
    <lineage>
        <taxon>Eukaryota</taxon>
        <taxon>Metazoa</taxon>
        <taxon>Ecdysozoa</taxon>
        <taxon>Nematoda</taxon>
        <taxon>Chromadorea</taxon>
        <taxon>Rhabditida</taxon>
        <taxon>Rhabditina</taxon>
        <taxon>Rhabditomorpha</taxon>
        <taxon>Rhabditoidea</taxon>
        <taxon>Rhabditidae</taxon>
        <taxon>Peloderinae</taxon>
        <taxon>Caenorhabditis</taxon>
    </lineage>
</organism>
<dbReference type="Proteomes" id="UP001152747">
    <property type="component" value="Unassembled WGS sequence"/>
</dbReference>
<feature type="transmembrane region" description="Helical" evidence="5">
    <location>
        <begin position="169"/>
        <end position="190"/>
    </location>
</feature>
<dbReference type="GO" id="GO:0007031">
    <property type="term" value="P:peroxisome organization"/>
    <property type="evidence" value="ECO:0007669"/>
    <property type="project" value="TreeGrafter"/>
</dbReference>
<dbReference type="AlphaFoldDB" id="A0A9P1N8Z5"/>
<accession>A0A9P1N8Z5</accession>
<feature type="domain" description="ABC transmembrane type-1" evidence="6">
    <location>
        <begin position="56"/>
        <end position="249"/>
    </location>
</feature>
<dbReference type="GO" id="GO:0042760">
    <property type="term" value="P:very long-chain fatty acid catabolic process"/>
    <property type="evidence" value="ECO:0007669"/>
    <property type="project" value="TreeGrafter"/>
</dbReference>
<dbReference type="Pfam" id="PF06472">
    <property type="entry name" value="ABC_membrane_2"/>
    <property type="match status" value="1"/>
</dbReference>
<evidence type="ECO:0000313" key="7">
    <source>
        <dbReference type="EMBL" id="CAI5452561.1"/>
    </source>
</evidence>
<keyword evidence="3 5" id="KW-1133">Transmembrane helix</keyword>
<dbReference type="Gene3D" id="1.20.1560.10">
    <property type="entry name" value="ABC transporter type 1, transmembrane domain"/>
    <property type="match status" value="1"/>
</dbReference>
<dbReference type="EMBL" id="CANHGI010000005">
    <property type="protein sequence ID" value="CAI5452561.1"/>
    <property type="molecule type" value="Genomic_DNA"/>
</dbReference>
<protein>
    <recommendedName>
        <fullName evidence="6">ABC transmembrane type-1 domain-containing protein</fullName>
    </recommendedName>
</protein>
<dbReference type="GO" id="GO:0005524">
    <property type="term" value="F:ATP binding"/>
    <property type="evidence" value="ECO:0007669"/>
    <property type="project" value="InterPro"/>
</dbReference>
<evidence type="ECO:0000256" key="3">
    <source>
        <dbReference type="ARBA" id="ARBA00022989"/>
    </source>
</evidence>
<proteinExistence type="predicted"/>
<evidence type="ECO:0000256" key="4">
    <source>
        <dbReference type="ARBA" id="ARBA00023136"/>
    </source>
</evidence>